<dbReference type="InterPro" id="IPR056823">
    <property type="entry name" value="TEN-like_YD-shell"/>
</dbReference>
<dbReference type="Pfam" id="PF25023">
    <property type="entry name" value="TEN_YD-shell"/>
    <property type="match status" value="1"/>
</dbReference>
<dbReference type="HOGENOM" id="CLU_008771_0_0_11"/>
<dbReference type="PANTHER" id="PTHR32305:SF15">
    <property type="entry name" value="PROTEIN RHSA-RELATED"/>
    <property type="match status" value="1"/>
</dbReference>
<keyword evidence="6" id="KW-1185">Reference proteome</keyword>
<dbReference type="eggNOG" id="COG3209">
    <property type="taxonomic scope" value="Bacteria"/>
</dbReference>
<feature type="domain" description="Teneurin-like YD-shell" evidence="4">
    <location>
        <begin position="893"/>
        <end position="972"/>
    </location>
</feature>
<dbReference type="Pfam" id="PF20148">
    <property type="entry name" value="DUF6531"/>
    <property type="match status" value="1"/>
</dbReference>
<reference evidence="5 6" key="1">
    <citation type="journal article" date="2009" name="Stand. Genomic Sci.">
        <title>Complete genome sequence of Sanguibacter keddieii type strain (ST-74).</title>
        <authorList>
            <person name="Ivanova N."/>
            <person name="Sikorski J."/>
            <person name="Sims D."/>
            <person name="Brettin T."/>
            <person name="Detter J.C."/>
            <person name="Han C."/>
            <person name="Lapidus A."/>
            <person name="Copeland A."/>
            <person name="Glavina Del Rio T."/>
            <person name="Nolan M."/>
            <person name="Chen F."/>
            <person name="Lucas S."/>
            <person name="Tice H."/>
            <person name="Cheng J.F."/>
            <person name="Bruce D."/>
            <person name="Goodwin L."/>
            <person name="Pitluck S."/>
            <person name="Pati A."/>
            <person name="Mavromatis K."/>
            <person name="Chen A."/>
            <person name="Palaniappan K."/>
            <person name="D'haeseleer P."/>
            <person name="Chain P."/>
            <person name="Bristow J."/>
            <person name="Eisen J.A."/>
            <person name="Markowitz V."/>
            <person name="Hugenholtz P."/>
            <person name="Goker M."/>
            <person name="Pukall R."/>
            <person name="Klenk H.P."/>
            <person name="Kyrpides N.C."/>
        </authorList>
    </citation>
    <scope>NUCLEOTIDE SEQUENCE [LARGE SCALE GENOMIC DNA]</scope>
    <source>
        <strain evidence="6">ATCC 51767 / DSM 10542 / NCFB 3025 / ST-74</strain>
    </source>
</reference>
<dbReference type="InterPro" id="IPR050708">
    <property type="entry name" value="T6SS_VgrG/RHS"/>
</dbReference>
<sequence>MVMQPETWEPSTEDTESFGAVPPGGEAPEEPWSPELEEVSDPQARSVPTPGANQALGDTGAYTFHEFFLDGDEGEQAIKVNVGTGNLFIRSKMAELDGPGVPAVAYRVYNSQNDISKGWIGPWREDYAITGLSVASERVIYFDGTGARWVFEADGDLWVSPDGVNASLTKSSDGSWELSYHRTGEIVRFNASGWVTHRTDRNGVGLTYGYEQDRVVSVTDAVGKKIRMDYLPLGGSGRYVLDGVESAGRFVTFGLGLNERVESVNEQGLDRPLWRMTYDSNNRLATLTDGDRSIGFEYDSSSRVVNATQSRSGETPVVTGFEYTESGTTITDPRGNRSSFEVDDQWRVTNTTDQLDRSRPQSWTPNGDVETATDGFSSSGEGNVTTATYDELNNQTGITLPTGAATQALYAQGPGCEDAQSGNPYQAKCSVDAAGNSQSMIYDPAGNLTAQTDTTPDGVAATKSFVYEEADGTICGGEAGQICSATDGNGGVTSYSYASGNLIEVAPPAPLGSTTYTYDAIGRVTTVVDGNGATTTYAYDRANRVVLTTFDNGQTHSQSWSRSGLLQSESDSASGSSISYEYDLLGKQTQRSIDVPTGAGINATVNNTFDANGNLLSSDETGAEVAYVYDAANQLIALHPAGESCSTDAHPAAGSGCVRYEYDENGQETSRLFPGGARQDTARDASGRPTRITGLTASGEAVVDVGLSYAQDGADRASVQARTSHREQGIADGAVTTYTYDSLSRLTGAEEIVDGTASAAWSYAYDQAGNRVSQTRSGSTGANEGTVDYTYNAANQLVSSSADTTTWTYDGAGNQTRNGITGQATTYGDRLQVTKIGTKTYSTFGPGNDQQLKGGSSDYLTTDTGLVRETRAAVMKTWTRSGDGDLVSYTGPEAHYYVTDHLGSVLGSFSADGAWEGGYSYSPYGERRSTATGSVITSNNLRYVGGLEDSTNLYKFGARYYDATLGRFTQFDPAGQEANPYGYAESNPINLIDPTGTEARCSKTGSAVLWTMGAIGTAAGFVAGGVLGSAPGALAFSTTIASTIGGAGCLVDK</sequence>
<evidence type="ECO:0000259" key="3">
    <source>
        <dbReference type="Pfam" id="PF20148"/>
    </source>
</evidence>
<dbReference type="OrthoDB" id="166951at2"/>
<evidence type="ECO:0000313" key="5">
    <source>
        <dbReference type="EMBL" id="ACZ20084.1"/>
    </source>
</evidence>
<dbReference type="NCBIfam" id="TIGR01643">
    <property type="entry name" value="YD_repeat_2x"/>
    <property type="match status" value="1"/>
</dbReference>
<proteinExistence type="predicted"/>
<dbReference type="NCBIfam" id="TIGR03696">
    <property type="entry name" value="Rhs_assc_core"/>
    <property type="match status" value="1"/>
</dbReference>
<evidence type="ECO:0000259" key="4">
    <source>
        <dbReference type="Pfam" id="PF25023"/>
    </source>
</evidence>
<dbReference type="EMBL" id="CP001819">
    <property type="protein sequence ID" value="ACZ20084.1"/>
    <property type="molecule type" value="Genomic_DNA"/>
</dbReference>
<evidence type="ECO:0000256" key="2">
    <source>
        <dbReference type="SAM" id="MobiDB-lite"/>
    </source>
</evidence>
<dbReference type="InterPro" id="IPR045351">
    <property type="entry name" value="DUF6531"/>
</dbReference>
<evidence type="ECO:0000256" key="1">
    <source>
        <dbReference type="ARBA" id="ARBA00022737"/>
    </source>
</evidence>
<keyword evidence="1" id="KW-0677">Repeat</keyword>
<evidence type="ECO:0000313" key="6">
    <source>
        <dbReference type="Proteomes" id="UP000000322"/>
    </source>
</evidence>
<dbReference type="Gene3D" id="2.180.10.10">
    <property type="entry name" value="RHS repeat-associated core"/>
    <property type="match status" value="2"/>
</dbReference>
<accession>D1BIP2</accession>
<dbReference type="STRING" id="446469.Sked_01120"/>
<organism evidence="5 6">
    <name type="scientific">Sanguibacter keddieii (strain ATCC 51767 / DSM 10542 / NCFB 3025 / ST-74)</name>
    <dbReference type="NCBI Taxonomy" id="446469"/>
    <lineage>
        <taxon>Bacteria</taxon>
        <taxon>Bacillati</taxon>
        <taxon>Actinomycetota</taxon>
        <taxon>Actinomycetes</taxon>
        <taxon>Micrococcales</taxon>
        <taxon>Sanguibacteraceae</taxon>
        <taxon>Sanguibacter</taxon>
    </lineage>
</organism>
<dbReference type="Pfam" id="PF05593">
    <property type="entry name" value="RHS_repeat"/>
    <property type="match status" value="3"/>
</dbReference>
<feature type="region of interest" description="Disordered" evidence="2">
    <location>
        <begin position="1"/>
        <end position="57"/>
    </location>
</feature>
<protein>
    <submittedName>
        <fullName evidence="5">Rhs family protein</fullName>
    </submittedName>
</protein>
<dbReference type="AlphaFoldDB" id="D1BIP2"/>
<gene>
    <name evidence="5" type="ordered locus">Sked_01120</name>
</gene>
<dbReference type="InterPro" id="IPR031325">
    <property type="entry name" value="RHS_repeat"/>
</dbReference>
<dbReference type="KEGG" id="ske:Sked_01120"/>
<feature type="domain" description="DUF6531" evidence="3">
    <location>
        <begin position="80"/>
        <end position="151"/>
    </location>
</feature>
<dbReference type="InterPro" id="IPR006530">
    <property type="entry name" value="YD"/>
</dbReference>
<dbReference type="InterPro" id="IPR022385">
    <property type="entry name" value="Rhs_assc_core"/>
</dbReference>
<dbReference type="PANTHER" id="PTHR32305">
    <property type="match status" value="1"/>
</dbReference>
<name>D1BIP2_SANKS</name>
<feature type="region of interest" description="Disordered" evidence="2">
    <location>
        <begin position="352"/>
        <end position="381"/>
    </location>
</feature>
<dbReference type="Proteomes" id="UP000000322">
    <property type="component" value="Chromosome"/>
</dbReference>